<protein>
    <submittedName>
        <fullName evidence="3">RNase III domain-containing protein</fullName>
    </submittedName>
</protein>
<organism evidence="2 3">
    <name type="scientific">Trichuris muris</name>
    <name type="common">Mouse whipworm</name>
    <dbReference type="NCBI Taxonomy" id="70415"/>
    <lineage>
        <taxon>Eukaryota</taxon>
        <taxon>Metazoa</taxon>
        <taxon>Ecdysozoa</taxon>
        <taxon>Nematoda</taxon>
        <taxon>Enoplea</taxon>
        <taxon>Dorylaimia</taxon>
        <taxon>Trichinellida</taxon>
        <taxon>Trichuridae</taxon>
        <taxon>Trichuris</taxon>
    </lineage>
</organism>
<dbReference type="AlphaFoldDB" id="A0A5S6Q7H7"/>
<dbReference type="WBParaSite" id="TMUE_1000003133.1">
    <property type="protein sequence ID" value="TMUE_1000003133.1"/>
    <property type="gene ID" value="WBGene00295555"/>
</dbReference>
<reference evidence="3" key="1">
    <citation type="submission" date="2019-12" db="UniProtKB">
        <authorList>
            <consortium name="WormBaseParasite"/>
        </authorList>
    </citation>
    <scope>IDENTIFICATION</scope>
</reference>
<feature type="region of interest" description="Disordered" evidence="1">
    <location>
        <begin position="51"/>
        <end position="76"/>
    </location>
</feature>
<accession>A0A5S6Q7H7</accession>
<proteinExistence type="predicted"/>
<dbReference type="Proteomes" id="UP000046395">
    <property type="component" value="Unassembled WGS sequence"/>
</dbReference>
<feature type="compositionally biased region" description="Basic and acidic residues" evidence="1">
    <location>
        <begin position="53"/>
        <end position="63"/>
    </location>
</feature>
<evidence type="ECO:0000313" key="3">
    <source>
        <dbReference type="WBParaSite" id="TMUE_1000003133.1"/>
    </source>
</evidence>
<keyword evidence="2" id="KW-1185">Reference proteome</keyword>
<sequence length="233" mass="26423">MLPDHMVYCIKTFSTRLGALAHLVHVKRVRVIRRTPMLILSAARWWQTNRHSSATDENRECKRSNRSAPVTTRERRPRGAFTALWRNSKIRSDEIGIEEFAGDHDGQRAQFIVLTSSFSLSRLMLAAVDKQDKNDAVVNIASSSRRDRHYGRPIDLIAAELLHVVAGAIYLDSGCSQEAVWYVFYPMMKDQIVGSFVLFLIELNGDVNPNTEVLTGIRHSYAILAQWPADTLN</sequence>
<name>A0A5S6Q7H7_TRIMR</name>
<evidence type="ECO:0000256" key="1">
    <source>
        <dbReference type="SAM" id="MobiDB-lite"/>
    </source>
</evidence>
<evidence type="ECO:0000313" key="2">
    <source>
        <dbReference type="Proteomes" id="UP000046395"/>
    </source>
</evidence>